<keyword evidence="7" id="KW-1185">Reference proteome</keyword>
<dbReference type="eggNOG" id="COG0805">
    <property type="taxonomic scope" value="Bacteria"/>
</dbReference>
<dbReference type="EMBL" id="BBML01000010">
    <property type="protein sequence ID" value="GAK98231.1"/>
    <property type="molecule type" value="Genomic_DNA"/>
</dbReference>
<dbReference type="OrthoDB" id="9777044at2"/>
<keyword evidence="2 5" id="KW-0812">Transmembrane</keyword>
<feature type="transmembrane region" description="Helical" evidence="5">
    <location>
        <begin position="137"/>
        <end position="165"/>
    </location>
</feature>
<gene>
    <name evidence="5" type="primary">tatC</name>
    <name evidence="6" type="ORF">JCM19294_865</name>
</gene>
<evidence type="ECO:0000256" key="5">
    <source>
        <dbReference type="HAMAP-Rule" id="MF_00902"/>
    </source>
</evidence>
<evidence type="ECO:0000256" key="4">
    <source>
        <dbReference type="ARBA" id="ARBA00023136"/>
    </source>
</evidence>
<comment type="similarity">
    <text evidence="5">Belongs to the TatC family.</text>
</comment>
<sequence length="273" mass="31171">MARKKVDPNNMSFLDHVEELRWAIIRSIGGVLLMAIVAFIFKDVVIDGVLLGPSKNDFISYQKFCEFAKWLGFESEFCDPNLNFATQTRKMPDLFSAHIWTSITVGFITAFPWILWQFWNFISPGLKPNERKYSKGFIIASSLLFFTGALFGYYLIAPLSVHFLATYELSELIKFEPDLNSYIGLVRACVLSCGIMFELPIIVYFLTKVGLCTPQAMRKYRKFALVIVLIVAAVITPPDIQSQIIVAIPVLILYELSVFISMFVLYRQRKKVA</sequence>
<keyword evidence="5" id="KW-0813">Transport</keyword>
<evidence type="ECO:0000313" key="7">
    <source>
        <dbReference type="Proteomes" id="UP000029221"/>
    </source>
</evidence>
<protein>
    <recommendedName>
        <fullName evidence="5">Sec-independent protein translocase protein TatC</fullName>
    </recommendedName>
</protein>
<dbReference type="RefSeq" id="WP_042280304.1">
    <property type="nucleotide sequence ID" value="NZ_BBML01000010.1"/>
</dbReference>
<dbReference type="Pfam" id="PF00902">
    <property type="entry name" value="TatC"/>
    <property type="match status" value="1"/>
</dbReference>
<evidence type="ECO:0000256" key="3">
    <source>
        <dbReference type="ARBA" id="ARBA00022989"/>
    </source>
</evidence>
<evidence type="ECO:0000313" key="6">
    <source>
        <dbReference type="EMBL" id="GAK98231.1"/>
    </source>
</evidence>
<dbReference type="GO" id="GO:0033281">
    <property type="term" value="C:TAT protein transport complex"/>
    <property type="evidence" value="ECO:0007669"/>
    <property type="project" value="UniProtKB-UniRule"/>
</dbReference>
<dbReference type="GO" id="GO:0009977">
    <property type="term" value="F:proton motive force dependent protein transmembrane transporter activity"/>
    <property type="evidence" value="ECO:0007669"/>
    <property type="project" value="TreeGrafter"/>
</dbReference>
<keyword evidence="5" id="KW-1003">Cell membrane</keyword>
<dbReference type="NCBIfam" id="TIGR00945">
    <property type="entry name" value="tatC"/>
    <property type="match status" value="1"/>
</dbReference>
<keyword evidence="3 5" id="KW-1133">Transmembrane helix</keyword>
<dbReference type="Proteomes" id="UP000029221">
    <property type="component" value="Unassembled WGS sequence"/>
</dbReference>
<feature type="transmembrane region" description="Helical" evidence="5">
    <location>
        <begin position="20"/>
        <end position="41"/>
    </location>
</feature>
<dbReference type="AlphaFoldDB" id="A0A090QRV8"/>
<proteinExistence type="inferred from homology"/>
<evidence type="ECO:0000256" key="2">
    <source>
        <dbReference type="ARBA" id="ARBA00022692"/>
    </source>
</evidence>
<feature type="transmembrane region" description="Helical" evidence="5">
    <location>
        <begin position="185"/>
        <end position="207"/>
    </location>
</feature>
<feature type="transmembrane region" description="Helical" evidence="5">
    <location>
        <begin position="219"/>
        <end position="238"/>
    </location>
</feature>
<name>A0A090QRV8_9FLAO</name>
<dbReference type="PANTHER" id="PTHR30371">
    <property type="entry name" value="SEC-INDEPENDENT PROTEIN TRANSLOCASE PROTEIN TATC"/>
    <property type="match status" value="1"/>
</dbReference>
<keyword evidence="5" id="KW-0811">Translocation</keyword>
<dbReference type="STRING" id="319236.BST91_06735"/>
<keyword evidence="5" id="KW-0653">Protein transport</keyword>
<dbReference type="GO" id="GO:0065002">
    <property type="term" value="P:intracellular protein transmembrane transport"/>
    <property type="evidence" value="ECO:0007669"/>
    <property type="project" value="TreeGrafter"/>
</dbReference>
<keyword evidence="4 5" id="KW-0472">Membrane</keyword>
<comment type="subcellular location">
    <subcellularLocation>
        <location evidence="5">Cell membrane</location>
        <topology evidence="5">Multi-pass membrane protein</topology>
    </subcellularLocation>
    <subcellularLocation>
        <location evidence="1">Membrane</location>
        <topology evidence="1">Multi-pass membrane protein</topology>
    </subcellularLocation>
</comment>
<dbReference type="InterPro" id="IPR002033">
    <property type="entry name" value="TatC"/>
</dbReference>
<evidence type="ECO:0000256" key="1">
    <source>
        <dbReference type="ARBA" id="ARBA00004141"/>
    </source>
</evidence>
<dbReference type="PANTHER" id="PTHR30371:SF0">
    <property type="entry name" value="SEC-INDEPENDENT PROTEIN TRANSLOCASE PROTEIN TATC, CHLOROPLASTIC-RELATED"/>
    <property type="match status" value="1"/>
</dbReference>
<dbReference type="HAMAP" id="MF_00902">
    <property type="entry name" value="TatC"/>
    <property type="match status" value="1"/>
</dbReference>
<comment type="caution">
    <text evidence="6">The sequence shown here is derived from an EMBL/GenBank/DDBJ whole genome shotgun (WGS) entry which is preliminary data.</text>
</comment>
<comment type="subunit">
    <text evidence="5">Forms a complex with TatA.</text>
</comment>
<comment type="function">
    <text evidence="5">Part of the twin-arginine translocation (Tat) system that transports large folded proteins containing a characteristic twin-arginine motif in their signal peptide across membranes.</text>
</comment>
<organism evidence="6 7">
    <name type="scientific">Nonlabens tegetincola</name>
    <dbReference type="NCBI Taxonomy" id="323273"/>
    <lineage>
        <taxon>Bacteria</taxon>
        <taxon>Pseudomonadati</taxon>
        <taxon>Bacteroidota</taxon>
        <taxon>Flavobacteriia</taxon>
        <taxon>Flavobacteriales</taxon>
        <taxon>Flavobacteriaceae</taxon>
        <taxon>Nonlabens</taxon>
    </lineage>
</organism>
<feature type="transmembrane region" description="Helical" evidence="5">
    <location>
        <begin position="97"/>
        <end position="116"/>
    </location>
</feature>
<reference evidence="6" key="1">
    <citation type="journal article" date="2014" name="Genome Announc.">
        <title>Draft Genome Sequences of Marine Flavobacterium Nonlabens Strains NR17, NR24, NR27, NR32, NR33, and Ara13.</title>
        <authorList>
            <person name="Nakanishi M."/>
            <person name="Meirelles P."/>
            <person name="Suzuki R."/>
            <person name="Takatani N."/>
            <person name="Mino S."/>
            <person name="Suda W."/>
            <person name="Oshima K."/>
            <person name="Hattori M."/>
            <person name="Ohkuma M."/>
            <person name="Hosokawa M."/>
            <person name="Miyashita K."/>
            <person name="Thompson F.L."/>
            <person name="Niwa A."/>
            <person name="Sawabe T."/>
            <person name="Sawabe T."/>
        </authorList>
    </citation>
    <scope>NUCLEOTIDE SEQUENCE [LARGE SCALE GENOMIC DNA]</scope>
    <source>
        <strain evidence="6">JCM 19294</strain>
    </source>
</reference>
<feature type="transmembrane region" description="Helical" evidence="5">
    <location>
        <begin position="244"/>
        <end position="266"/>
    </location>
</feature>
<dbReference type="PRINTS" id="PR01840">
    <property type="entry name" value="TATCFAMILY"/>
</dbReference>
<accession>A0A2S7TC53</accession>
<dbReference type="GO" id="GO:0043953">
    <property type="term" value="P:protein transport by the Tat complex"/>
    <property type="evidence" value="ECO:0007669"/>
    <property type="project" value="UniProtKB-UniRule"/>
</dbReference>
<accession>A0A090QRV8</accession>